<gene>
    <name evidence="2" type="ORF">NWF35_16530</name>
</gene>
<dbReference type="SUPFAM" id="SSF56112">
    <property type="entry name" value="Protein kinase-like (PK-like)"/>
    <property type="match status" value="1"/>
</dbReference>
<dbReference type="InterPro" id="IPR002575">
    <property type="entry name" value="Aminoglycoside_PTrfase"/>
</dbReference>
<organism evidence="2 3">
    <name type="scientific">Polycladomyces subterraneus</name>
    <dbReference type="NCBI Taxonomy" id="1016997"/>
    <lineage>
        <taxon>Bacteria</taxon>
        <taxon>Bacillati</taxon>
        <taxon>Bacillota</taxon>
        <taxon>Bacilli</taxon>
        <taxon>Bacillales</taxon>
        <taxon>Thermoactinomycetaceae</taxon>
        <taxon>Polycladomyces</taxon>
    </lineage>
</organism>
<feature type="domain" description="Aminoglycoside phosphotransferase" evidence="1">
    <location>
        <begin position="40"/>
        <end position="277"/>
    </location>
</feature>
<evidence type="ECO:0000313" key="3">
    <source>
        <dbReference type="Proteomes" id="UP001174196"/>
    </source>
</evidence>
<evidence type="ECO:0000259" key="1">
    <source>
        <dbReference type="Pfam" id="PF01636"/>
    </source>
</evidence>
<dbReference type="PANTHER" id="PTHR39179:SF3">
    <property type="entry name" value="COTS-RELATED PROTEIN"/>
    <property type="match status" value="1"/>
</dbReference>
<dbReference type="Gene3D" id="3.90.1200.10">
    <property type="match status" value="1"/>
</dbReference>
<dbReference type="InterPro" id="IPR011009">
    <property type="entry name" value="Kinase-like_dom_sf"/>
</dbReference>
<evidence type="ECO:0000313" key="2">
    <source>
        <dbReference type="EMBL" id="MDN4595466.1"/>
    </source>
</evidence>
<dbReference type="InterPro" id="IPR047175">
    <property type="entry name" value="CotS-like"/>
</dbReference>
<reference evidence="2" key="1">
    <citation type="submission" date="2022-08" db="EMBL/GenBank/DDBJ databases">
        <title>Polycladomyces zharkentsis sp. nov., a novel thermophilic CMC and starch-degrading bacterium isolated from a geothermal spring in Kazakhstan.</title>
        <authorList>
            <person name="Mashzhan A."/>
            <person name="Kistaubaeva A."/>
            <person name="Javier-Lopez R."/>
            <person name="Birkeland N.-K."/>
        </authorList>
    </citation>
    <scope>NUCLEOTIDE SEQUENCE</scope>
    <source>
        <strain evidence="2">KSR 13</strain>
    </source>
</reference>
<comment type="caution">
    <text evidence="2">The sequence shown here is derived from an EMBL/GenBank/DDBJ whole genome shotgun (WGS) entry which is preliminary data.</text>
</comment>
<accession>A0ABT8IRN2</accession>
<dbReference type="RefSeq" id="WP_301240614.1">
    <property type="nucleotide sequence ID" value="NZ_JANRHH010000055.1"/>
</dbReference>
<proteinExistence type="predicted"/>
<protein>
    <submittedName>
        <fullName evidence="2">Phosphotransferase</fullName>
    </submittedName>
</protein>
<name>A0ABT8IRN2_9BACL</name>
<dbReference type="Proteomes" id="UP001174196">
    <property type="component" value="Unassembled WGS sequence"/>
</dbReference>
<dbReference type="Gene3D" id="3.30.200.20">
    <property type="entry name" value="Phosphorylase Kinase, domain 1"/>
    <property type="match status" value="1"/>
</dbReference>
<dbReference type="PANTHER" id="PTHR39179">
    <property type="entry name" value="SPORE COAT PROTEIN I"/>
    <property type="match status" value="1"/>
</dbReference>
<sequence>MADILDDVREWTGEPRLDVLLEHYYGLQLQSAQPYAGVLKVETDKGAYAIKRFRKQEEVTWSLVEQVAEHVKQAGYIIPVPTRTQQGKRSFPGFAHRYVLLPWQDGQQMEKWDRDGWLEVSRHLALFHAATKDWESEVGRATCLHLGKWTELWRESRRQMAIFQMAADLAGERQGMDELWLNHSIYADTMVDNAVQYLEKAGGDRLCLEMSEHGKVCHGNLHRRNVLRTAEGVQLIDWRHLVVDVRARDLAHWLIYAYGRTGRPEIVVPLLRAYQSVSPLKEEEYQLVYAQFLFPHRIAHVLYQTYDRQKYTARQAEAHLNQAVTVEEKKLMLIRRYPDLMREAFDVTVPKVDWL</sequence>
<keyword evidence="3" id="KW-1185">Reference proteome</keyword>
<dbReference type="Pfam" id="PF01636">
    <property type="entry name" value="APH"/>
    <property type="match status" value="1"/>
</dbReference>
<dbReference type="EMBL" id="JANRHH010000055">
    <property type="protein sequence ID" value="MDN4595466.1"/>
    <property type="molecule type" value="Genomic_DNA"/>
</dbReference>